<reference evidence="3 4" key="2">
    <citation type="journal article" date="2021" name="Genomics">
        <title>High-quality reference genome for Clonorchis sinensis.</title>
        <authorList>
            <person name="Young N.D."/>
            <person name="Stroehlein A.J."/>
            <person name="Kinkar L."/>
            <person name="Wang T."/>
            <person name="Sohn W.M."/>
            <person name="Chang B.C.H."/>
            <person name="Kaur P."/>
            <person name="Weisz D."/>
            <person name="Dudchenko O."/>
            <person name="Aiden E.L."/>
            <person name="Korhonen P.K."/>
            <person name="Gasser R.B."/>
        </authorList>
    </citation>
    <scope>NUCLEOTIDE SEQUENCE [LARGE SCALE GENOMIC DNA]</scope>
    <source>
        <strain evidence="3">Cs-k2</strain>
    </source>
</reference>
<keyword evidence="2" id="KW-0732">Signal</keyword>
<feature type="signal peptide" evidence="2">
    <location>
        <begin position="1"/>
        <end position="18"/>
    </location>
</feature>
<dbReference type="AlphaFoldDB" id="A0A8T1LZ80"/>
<feature type="compositionally biased region" description="Basic and acidic residues" evidence="1">
    <location>
        <begin position="122"/>
        <end position="132"/>
    </location>
</feature>
<proteinExistence type="predicted"/>
<feature type="chain" id="PRO_5035842628" evidence="2">
    <location>
        <begin position="19"/>
        <end position="147"/>
    </location>
</feature>
<evidence type="ECO:0000313" key="3">
    <source>
        <dbReference type="EMBL" id="KAG5442414.1"/>
    </source>
</evidence>
<gene>
    <name evidence="3" type="ORF">CSKR_200272</name>
</gene>
<protein>
    <submittedName>
        <fullName evidence="3">Uncharacterized protein</fullName>
    </submittedName>
</protein>
<evidence type="ECO:0000256" key="1">
    <source>
        <dbReference type="SAM" id="MobiDB-lite"/>
    </source>
</evidence>
<organism evidence="3 4">
    <name type="scientific">Clonorchis sinensis</name>
    <name type="common">Chinese liver fluke</name>
    <dbReference type="NCBI Taxonomy" id="79923"/>
    <lineage>
        <taxon>Eukaryota</taxon>
        <taxon>Metazoa</taxon>
        <taxon>Spiralia</taxon>
        <taxon>Lophotrochozoa</taxon>
        <taxon>Platyhelminthes</taxon>
        <taxon>Trematoda</taxon>
        <taxon>Digenea</taxon>
        <taxon>Opisthorchiida</taxon>
        <taxon>Opisthorchiata</taxon>
        <taxon>Opisthorchiidae</taxon>
        <taxon>Clonorchis</taxon>
    </lineage>
</organism>
<dbReference type="Proteomes" id="UP000286415">
    <property type="component" value="Unassembled WGS sequence"/>
</dbReference>
<comment type="caution">
    <text evidence="3">The sequence shown here is derived from an EMBL/GenBank/DDBJ whole genome shotgun (WGS) entry which is preliminary data.</text>
</comment>
<evidence type="ECO:0000313" key="4">
    <source>
        <dbReference type="Proteomes" id="UP000286415"/>
    </source>
</evidence>
<evidence type="ECO:0000256" key="2">
    <source>
        <dbReference type="SAM" id="SignalP"/>
    </source>
</evidence>
<dbReference type="EMBL" id="NIRI02000076">
    <property type="protein sequence ID" value="KAG5442414.1"/>
    <property type="molecule type" value="Genomic_DNA"/>
</dbReference>
<accession>A0A8T1LZ80</accession>
<sequence>MAILFMLIATALLVSVLPRNIPPYVLCMAGCGELPLRDRAETRRVELCRDQCNREERNRCLAAHQDNEREKRKCWKAARDRCIDRCGDDPRCIEFCRILNAPSNPFALKGVLESTRAPHMPTDSEMRGRPRASEMIFQTDKENGNER</sequence>
<feature type="region of interest" description="Disordered" evidence="1">
    <location>
        <begin position="116"/>
        <end position="147"/>
    </location>
</feature>
<reference evidence="3 4" key="1">
    <citation type="journal article" date="2018" name="Biotechnol. Adv.">
        <title>Improved genomic resources and new bioinformatic workflow for the carcinogenic parasite Clonorchis sinensis: Biotechnological implications.</title>
        <authorList>
            <person name="Wang D."/>
            <person name="Korhonen P.K."/>
            <person name="Gasser R.B."/>
            <person name="Young N.D."/>
        </authorList>
    </citation>
    <scope>NUCLEOTIDE SEQUENCE [LARGE SCALE GENOMIC DNA]</scope>
    <source>
        <strain evidence="3">Cs-k2</strain>
    </source>
</reference>
<keyword evidence="4" id="KW-1185">Reference proteome</keyword>
<name>A0A8T1LZ80_CLOSI</name>